<dbReference type="EMBL" id="CP001804">
    <property type="protein sequence ID" value="ACY15445.1"/>
    <property type="molecule type" value="Genomic_DNA"/>
</dbReference>
<evidence type="ECO:0008006" key="3">
    <source>
        <dbReference type="Google" id="ProtNLM"/>
    </source>
</evidence>
<dbReference type="AlphaFoldDB" id="D0LPT2"/>
<dbReference type="RefSeq" id="WP_012828047.1">
    <property type="nucleotide sequence ID" value="NC_013440.1"/>
</dbReference>
<dbReference type="KEGG" id="hoh:Hoch_2928"/>
<dbReference type="HOGENOM" id="CLU_1080815_0_0_7"/>
<evidence type="ECO:0000313" key="2">
    <source>
        <dbReference type="Proteomes" id="UP000001880"/>
    </source>
</evidence>
<dbReference type="Proteomes" id="UP000001880">
    <property type="component" value="Chromosome"/>
</dbReference>
<sequence>MKLHSPSRFTVLAAALIGALLGGCELFEEPASCPDGDGFYCGEAIGQRSGALYSCSEGEYTFVELCDGECKVTGNGADDVCETDTPPPSCDCPAGETCNSDGVCVECPARYSVAPYQCETFSTADGNGPGGGEIFELCATTDEQSGFMIVKVRKYSGDGNPAFSDRPYQVRVSGSGEGPCGPDKYFYYPSDDDPAGVGTEQLTFDFPSRWDPGQTEKAYCVTASVREGDPGYDPESQEQESWWYSDKVRLTRTPDCN</sequence>
<proteinExistence type="predicted"/>
<accession>D0LPT2</accession>
<organism evidence="1 2">
    <name type="scientific">Haliangium ochraceum (strain DSM 14365 / JCM 11303 / SMP-2)</name>
    <dbReference type="NCBI Taxonomy" id="502025"/>
    <lineage>
        <taxon>Bacteria</taxon>
        <taxon>Pseudomonadati</taxon>
        <taxon>Myxococcota</taxon>
        <taxon>Polyangia</taxon>
        <taxon>Haliangiales</taxon>
        <taxon>Kofleriaceae</taxon>
        <taxon>Haliangium</taxon>
    </lineage>
</organism>
<evidence type="ECO:0000313" key="1">
    <source>
        <dbReference type="EMBL" id="ACY15445.1"/>
    </source>
</evidence>
<protein>
    <recommendedName>
        <fullName evidence="3">Lipoprotein</fullName>
    </recommendedName>
</protein>
<name>D0LPT2_HALO1</name>
<dbReference type="PROSITE" id="PS51257">
    <property type="entry name" value="PROKAR_LIPOPROTEIN"/>
    <property type="match status" value="1"/>
</dbReference>
<reference evidence="1 2" key="1">
    <citation type="journal article" date="2010" name="Stand. Genomic Sci.">
        <title>Complete genome sequence of Haliangium ochraceum type strain (SMP-2).</title>
        <authorList>
            <consortium name="US DOE Joint Genome Institute (JGI-PGF)"/>
            <person name="Ivanova N."/>
            <person name="Daum C."/>
            <person name="Lang E."/>
            <person name="Abt B."/>
            <person name="Kopitz M."/>
            <person name="Saunders E."/>
            <person name="Lapidus A."/>
            <person name="Lucas S."/>
            <person name="Glavina Del Rio T."/>
            <person name="Nolan M."/>
            <person name="Tice H."/>
            <person name="Copeland A."/>
            <person name="Cheng J.F."/>
            <person name="Chen F."/>
            <person name="Bruce D."/>
            <person name="Goodwin L."/>
            <person name="Pitluck S."/>
            <person name="Mavromatis K."/>
            <person name="Pati A."/>
            <person name="Mikhailova N."/>
            <person name="Chen A."/>
            <person name="Palaniappan K."/>
            <person name="Land M."/>
            <person name="Hauser L."/>
            <person name="Chang Y.J."/>
            <person name="Jeffries C.D."/>
            <person name="Detter J.C."/>
            <person name="Brettin T."/>
            <person name="Rohde M."/>
            <person name="Goker M."/>
            <person name="Bristow J."/>
            <person name="Markowitz V."/>
            <person name="Eisen J.A."/>
            <person name="Hugenholtz P."/>
            <person name="Kyrpides N.C."/>
            <person name="Klenk H.P."/>
        </authorList>
    </citation>
    <scope>NUCLEOTIDE SEQUENCE [LARGE SCALE GENOMIC DNA]</scope>
    <source>
        <strain evidence="2">DSM 14365 / CIP 107738 / JCM 11303 / AJ 13395 / SMP-2</strain>
    </source>
</reference>
<keyword evidence="2" id="KW-1185">Reference proteome</keyword>
<gene>
    <name evidence="1" type="ordered locus">Hoch_2928</name>
</gene>